<reference evidence="2 3" key="1">
    <citation type="submission" date="2016-03" db="EMBL/GenBank/DDBJ databases">
        <title>Fine-scale spatial genetic structure of a fungal parasite of coffee scale insects.</title>
        <authorList>
            <person name="Jackson D."/>
            <person name="Zemenick K.A."/>
            <person name="Malloure B."/>
            <person name="Quandt C.A."/>
            <person name="James T.Y."/>
        </authorList>
    </citation>
    <scope>NUCLEOTIDE SEQUENCE [LARGE SCALE GENOMIC DNA]</scope>
    <source>
        <strain evidence="2 3">UM487</strain>
    </source>
</reference>
<gene>
    <name evidence="2" type="ORF">LLEC1_00764</name>
</gene>
<sequence>MNEKAQPSTWAHDVPDSNVLAIKPQARRPYDPDVTFEEYHHYAKLTRAEQLALEPPILNVRKLFSGSSRPKSSVKDEAADPGLTAKHYAQENRANITDEDWTNASRAMRTASAGACKSYS</sequence>
<evidence type="ECO:0000313" key="2">
    <source>
        <dbReference type="EMBL" id="OAQ98898.1"/>
    </source>
</evidence>
<organism evidence="2 3">
    <name type="scientific">Cordyceps confragosa</name>
    <name type="common">Lecanicillium lecanii</name>
    <dbReference type="NCBI Taxonomy" id="2714763"/>
    <lineage>
        <taxon>Eukaryota</taxon>
        <taxon>Fungi</taxon>
        <taxon>Dikarya</taxon>
        <taxon>Ascomycota</taxon>
        <taxon>Pezizomycotina</taxon>
        <taxon>Sordariomycetes</taxon>
        <taxon>Hypocreomycetidae</taxon>
        <taxon>Hypocreales</taxon>
        <taxon>Cordycipitaceae</taxon>
        <taxon>Akanthomyces</taxon>
    </lineage>
</organism>
<evidence type="ECO:0000256" key="1">
    <source>
        <dbReference type="SAM" id="MobiDB-lite"/>
    </source>
</evidence>
<dbReference type="AlphaFoldDB" id="A0A179IB27"/>
<dbReference type="EMBL" id="LUKN01002551">
    <property type="protein sequence ID" value="OAQ98898.1"/>
    <property type="molecule type" value="Genomic_DNA"/>
</dbReference>
<keyword evidence="3" id="KW-1185">Reference proteome</keyword>
<evidence type="ECO:0000313" key="3">
    <source>
        <dbReference type="Proteomes" id="UP000243081"/>
    </source>
</evidence>
<name>A0A179IB27_CORDF</name>
<dbReference type="Proteomes" id="UP000243081">
    <property type="component" value="Unassembled WGS sequence"/>
</dbReference>
<feature type="region of interest" description="Disordered" evidence="1">
    <location>
        <begin position="64"/>
        <end position="103"/>
    </location>
</feature>
<proteinExistence type="predicted"/>
<comment type="caution">
    <text evidence="2">The sequence shown here is derived from an EMBL/GenBank/DDBJ whole genome shotgun (WGS) entry which is preliminary data.</text>
</comment>
<dbReference type="OrthoDB" id="40134at2759"/>
<accession>A0A179IB27</accession>
<protein>
    <submittedName>
        <fullName evidence="2">Uncharacterized protein</fullName>
    </submittedName>
</protein>